<dbReference type="SUPFAM" id="SSF56112">
    <property type="entry name" value="Protein kinase-like (PK-like)"/>
    <property type="match status" value="1"/>
</dbReference>
<dbReference type="Pfam" id="PF07714">
    <property type="entry name" value="PK_Tyr_Ser-Thr"/>
    <property type="match status" value="1"/>
</dbReference>
<name>A0A0N5CQK0_THECL</name>
<dbReference type="Gene3D" id="3.30.505.10">
    <property type="entry name" value="SH2 domain"/>
    <property type="match status" value="1"/>
</dbReference>
<proteinExistence type="predicted"/>
<dbReference type="InterPro" id="IPR050198">
    <property type="entry name" value="Non-receptor_tyrosine_kinases"/>
</dbReference>
<evidence type="ECO:0000256" key="2">
    <source>
        <dbReference type="ARBA" id="ARBA00022840"/>
    </source>
</evidence>
<evidence type="ECO:0000313" key="5">
    <source>
        <dbReference type="Proteomes" id="UP000276776"/>
    </source>
</evidence>
<gene>
    <name evidence="4" type="ORF">TCLT_LOCUS2501</name>
</gene>
<dbReference type="EMBL" id="UYYF01000527">
    <property type="protein sequence ID" value="VDM98488.1"/>
    <property type="molecule type" value="Genomic_DNA"/>
</dbReference>
<keyword evidence="1" id="KW-0547">Nucleotide-binding</keyword>
<dbReference type="PROSITE" id="PS50011">
    <property type="entry name" value="PROTEIN_KINASE_DOM"/>
    <property type="match status" value="1"/>
</dbReference>
<dbReference type="GO" id="GO:0005524">
    <property type="term" value="F:ATP binding"/>
    <property type="evidence" value="ECO:0007669"/>
    <property type="project" value="UniProtKB-KW"/>
</dbReference>
<dbReference type="PRINTS" id="PR00109">
    <property type="entry name" value="TYRKINASE"/>
</dbReference>
<dbReference type="SUPFAM" id="SSF55550">
    <property type="entry name" value="SH2 domain"/>
    <property type="match status" value="1"/>
</dbReference>
<evidence type="ECO:0000313" key="6">
    <source>
        <dbReference type="WBParaSite" id="TCLT_0000250001-mRNA-1"/>
    </source>
</evidence>
<dbReference type="WBParaSite" id="TCLT_0000250001-mRNA-1">
    <property type="protein sequence ID" value="TCLT_0000250001-mRNA-1"/>
    <property type="gene ID" value="TCLT_0000250001"/>
</dbReference>
<dbReference type="Gene3D" id="1.10.510.10">
    <property type="entry name" value="Transferase(Phosphotransferase) domain 1"/>
    <property type="match status" value="1"/>
</dbReference>
<evidence type="ECO:0000313" key="4">
    <source>
        <dbReference type="EMBL" id="VDM98488.1"/>
    </source>
</evidence>
<organism evidence="6">
    <name type="scientific">Thelazia callipaeda</name>
    <name type="common">Oriental eyeworm</name>
    <name type="synonym">Parasitic nematode</name>
    <dbReference type="NCBI Taxonomy" id="103827"/>
    <lineage>
        <taxon>Eukaryota</taxon>
        <taxon>Metazoa</taxon>
        <taxon>Ecdysozoa</taxon>
        <taxon>Nematoda</taxon>
        <taxon>Chromadorea</taxon>
        <taxon>Rhabditida</taxon>
        <taxon>Spirurina</taxon>
        <taxon>Spiruromorpha</taxon>
        <taxon>Thelazioidea</taxon>
        <taxon>Thelaziidae</taxon>
        <taxon>Thelazia</taxon>
    </lineage>
</organism>
<reference evidence="4 5" key="2">
    <citation type="submission" date="2018-11" db="EMBL/GenBank/DDBJ databases">
        <authorList>
            <consortium name="Pathogen Informatics"/>
        </authorList>
    </citation>
    <scope>NUCLEOTIDE SEQUENCE [LARGE SCALE GENOMIC DNA]</scope>
</reference>
<protein>
    <submittedName>
        <fullName evidence="6">Protein kinase domain-containing protein</fullName>
    </submittedName>
</protein>
<dbReference type="InterPro" id="IPR001245">
    <property type="entry name" value="Ser-Thr/Tyr_kinase_cat_dom"/>
</dbReference>
<dbReference type="AlphaFoldDB" id="A0A0N5CQK0"/>
<dbReference type="InterPro" id="IPR011009">
    <property type="entry name" value="Kinase-like_dom_sf"/>
</dbReference>
<dbReference type="GO" id="GO:0004672">
    <property type="term" value="F:protein kinase activity"/>
    <property type="evidence" value="ECO:0007669"/>
    <property type="project" value="InterPro"/>
</dbReference>
<keyword evidence="5" id="KW-1185">Reference proteome</keyword>
<dbReference type="Proteomes" id="UP000276776">
    <property type="component" value="Unassembled WGS sequence"/>
</dbReference>
<dbReference type="OrthoDB" id="4062651at2759"/>
<keyword evidence="2" id="KW-0067">ATP-binding</keyword>
<dbReference type="InterPro" id="IPR000719">
    <property type="entry name" value="Prot_kinase_dom"/>
</dbReference>
<accession>A0A0N5CQK0</accession>
<feature type="domain" description="Protein kinase" evidence="3">
    <location>
        <begin position="153"/>
        <end position="426"/>
    </location>
</feature>
<dbReference type="InterPro" id="IPR036860">
    <property type="entry name" value="SH2_dom_sf"/>
</dbReference>
<evidence type="ECO:0000259" key="3">
    <source>
        <dbReference type="PROSITE" id="PS50011"/>
    </source>
</evidence>
<reference evidence="6" key="1">
    <citation type="submission" date="2017-02" db="UniProtKB">
        <authorList>
            <consortium name="WormBaseParasite"/>
        </authorList>
    </citation>
    <scope>IDENTIFICATION</scope>
</reference>
<sequence length="432" mass="50004">MTAVQGIEMQPWYFGFLSRDHIASYLLKPGDWCVRNTGTNDEPILYVITKVDQKNLRELKLVQNKNHKGMNQACFTHSFYSVSGWTLIDKKNRTRRDDKMATYDSITEMLSTESSLCHKVYFSNLDLEYNIDKMNLLHPINRPDYLLNDEKVTITETKLGVGHYAEVLKGILETDTVKRCLNTEEVSTSDKRSTKDIIQAKLAKSQMISEARLLQDLIHENIIKIYGIACNFPPVKMVMEFCPGGSLKTLLTEYKEKIKNEERNIFLLEAAKALRHLQIKGYVHRWDIAARNCLITISGSLKLSDFGLSRRLRDLKKRSNNHEDIAWPIPWMAPETLSKKPKFSTKSDVYAFGVLIYEVYSCGGQPWPDISVVEDIIPLVRKGKIMATPPLLREKSIEKLMHDCWKRRASKRPDFIEIVRRFRAIMRLQQVK</sequence>
<dbReference type="PANTHER" id="PTHR24418">
    <property type="entry name" value="TYROSINE-PROTEIN KINASE"/>
    <property type="match status" value="1"/>
</dbReference>
<dbReference type="STRING" id="103827.A0A0N5CQK0"/>
<evidence type="ECO:0000256" key="1">
    <source>
        <dbReference type="ARBA" id="ARBA00022741"/>
    </source>
</evidence>
<dbReference type="OMA" id="KIYGVAC"/>